<dbReference type="HOGENOM" id="CLU_2938619_0_0_5"/>
<dbReference type="Proteomes" id="UP000016944">
    <property type="component" value="Chromosome II"/>
</dbReference>
<reference evidence="3 4" key="1">
    <citation type="journal article" date="2013" name="Genome Announc.">
        <title>Complete Genome Sequence of the Sesbania Symbiont and Rice Growth-Promoting Endophyte Rhizobium sp. Strain IRBG74.</title>
        <authorList>
            <person name="Crook M.B."/>
            <person name="Mitra S."/>
            <person name="Ane J.M."/>
            <person name="Sadowsky M.J."/>
            <person name="Gyaneshwar P."/>
        </authorList>
    </citation>
    <scope>NUCLEOTIDE SEQUENCE [LARGE SCALE GENOMIC DNA]</scope>
    <source>
        <strain evidence="3 4">IRBG74</strain>
    </source>
</reference>
<proteinExistence type="predicted"/>
<dbReference type="RefSeq" id="WP_022563332.1">
    <property type="nucleotide sequence ID" value="NC_022545.1"/>
</dbReference>
<dbReference type="PANTHER" id="PTHR30195:SF15">
    <property type="entry name" value="TYPE I RESTRICTION ENZYME HINDI ENDONUCLEASE SUBUNIT"/>
    <property type="match status" value="1"/>
</dbReference>
<keyword evidence="1" id="KW-0680">Restriction system</keyword>
<dbReference type="InterPro" id="IPR027417">
    <property type="entry name" value="P-loop_NTPase"/>
</dbReference>
<dbReference type="GO" id="GO:0009307">
    <property type="term" value="P:DNA restriction-modification system"/>
    <property type="evidence" value="ECO:0007669"/>
    <property type="project" value="UniProtKB-KW"/>
</dbReference>
<name>U4QEK4_9HYPH</name>
<dbReference type="Pfam" id="PF22679">
    <property type="entry name" value="T1R_D3-like"/>
    <property type="match status" value="1"/>
</dbReference>
<dbReference type="KEGG" id="rir:BN877_II1056"/>
<dbReference type="PATRIC" id="fig|424182.3.peg.3903"/>
<feature type="domain" description="Restriction endonuclease type I HsdR second RecA-like helicase" evidence="2">
    <location>
        <begin position="15"/>
        <end position="58"/>
    </location>
</feature>
<dbReference type="Gene3D" id="3.40.50.300">
    <property type="entry name" value="P-loop containing nucleotide triphosphate hydrolases"/>
    <property type="match status" value="1"/>
</dbReference>
<organism evidence="3 4">
    <name type="scientific">Agrobacterium pusense</name>
    <dbReference type="NCBI Taxonomy" id="648995"/>
    <lineage>
        <taxon>Bacteria</taxon>
        <taxon>Pseudomonadati</taxon>
        <taxon>Pseudomonadota</taxon>
        <taxon>Alphaproteobacteria</taxon>
        <taxon>Hyphomicrobiales</taxon>
        <taxon>Rhizobiaceae</taxon>
        <taxon>Rhizobium/Agrobacterium group</taxon>
        <taxon>Agrobacterium</taxon>
    </lineage>
</organism>
<evidence type="ECO:0000313" key="3">
    <source>
        <dbReference type="EMBL" id="CDI10847.1"/>
    </source>
</evidence>
<dbReference type="EMBL" id="HG518323">
    <property type="protein sequence ID" value="CDI10847.1"/>
    <property type="molecule type" value="Genomic_DNA"/>
</dbReference>
<gene>
    <name evidence="3" type="ORF">BN877_II1056</name>
</gene>
<evidence type="ECO:0000313" key="4">
    <source>
        <dbReference type="Proteomes" id="UP000016944"/>
    </source>
</evidence>
<dbReference type="InterPro" id="IPR051268">
    <property type="entry name" value="Type-I_R_enzyme_R_subunit"/>
</dbReference>
<evidence type="ECO:0000259" key="2">
    <source>
        <dbReference type="Pfam" id="PF22679"/>
    </source>
</evidence>
<dbReference type="InterPro" id="IPR055180">
    <property type="entry name" value="HsdR_RecA-like_helicase_dom_2"/>
</dbReference>
<sequence length="60" mass="6883">MCIRTARVAKAMSGRDDLAKRARKVDDPLKLVIVRDTWLTGFDAPCMHMMYIDKPMRVMG</sequence>
<dbReference type="AlphaFoldDB" id="U4QEK4"/>
<evidence type="ECO:0000256" key="1">
    <source>
        <dbReference type="ARBA" id="ARBA00022747"/>
    </source>
</evidence>
<accession>U4QEK4</accession>
<protein>
    <submittedName>
        <fullName evidence="3">Type I restriction-modification system</fullName>
    </submittedName>
</protein>
<dbReference type="PANTHER" id="PTHR30195">
    <property type="entry name" value="TYPE I SITE-SPECIFIC DEOXYRIBONUCLEASE PROTEIN SUBUNIT M AND R"/>
    <property type="match status" value="1"/>
</dbReference>